<dbReference type="VEuPathDB" id="VectorBase:ASIC002683"/>
<gene>
    <name evidence="1" type="ORF">ZHAS_00002683</name>
</gene>
<reference evidence="2" key="2">
    <citation type="submission" date="2020-05" db="UniProtKB">
        <authorList>
            <consortium name="EnsemblMetazoa"/>
        </authorList>
    </citation>
    <scope>IDENTIFICATION</scope>
</reference>
<proteinExistence type="predicted"/>
<accession>A0A084VCT4</accession>
<dbReference type="Proteomes" id="UP000030765">
    <property type="component" value="Unassembled WGS sequence"/>
</dbReference>
<name>A0A084VCT4_ANOSI</name>
<sequence>MAESAGKHHGKLTIGCGLLDGWIKTNARRCKDVVFTFPFTLTVRLPVMVCFHLRPSTDGAPNFGRNVAAERHDMSRGGCDGA</sequence>
<dbReference type="EMBL" id="KE524620">
    <property type="protein sequence ID" value="KFB35778.1"/>
    <property type="molecule type" value="Genomic_DNA"/>
</dbReference>
<reference evidence="1 3" key="1">
    <citation type="journal article" date="2014" name="BMC Genomics">
        <title>Genome sequence of Anopheles sinensis provides insight into genetics basis of mosquito competence for malaria parasites.</title>
        <authorList>
            <person name="Zhou D."/>
            <person name="Zhang D."/>
            <person name="Ding G."/>
            <person name="Shi L."/>
            <person name="Hou Q."/>
            <person name="Ye Y."/>
            <person name="Xu Y."/>
            <person name="Zhou H."/>
            <person name="Xiong C."/>
            <person name="Li S."/>
            <person name="Yu J."/>
            <person name="Hong S."/>
            <person name="Yu X."/>
            <person name="Zou P."/>
            <person name="Chen C."/>
            <person name="Chang X."/>
            <person name="Wang W."/>
            <person name="Lv Y."/>
            <person name="Sun Y."/>
            <person name="Ma L."/>
            <person name="Shen B."/>
            <person name="Zhu C."/>
        </authorList>
    </citation>
    <scope>NUCLEOTIDE SEQUENCE [LARGE SCALE GENOMIC DNA]</scope>
</reference>
<dbReference type="GO" id="GO:0016740">
    <property type="term" value="F:transferase activity"/>
    <property type="evidence" value="ECO:0007669"/>
    <property type="project" value="UniProtKB-KW"/>
</dbReference>
<dbReference type="EnsemblMetazoa" id="ASIC002683-RA">
    <property type="protein sequence ID" value="ASIC002683-PA"/>
    <property type="gene ID" value="ASIC002683"/>
</dbReference>
<evidence type="ECO:0000313" key="3">
    <source>
        <dbReference type="Proteomes" id="UP000030765"/>
    </source>
</evidence>
<keyword evidence="3" id="KW-1185">Reference proteome</keyword>
<dbReference type="AlphaFoldDB" id="A0A084VCT4"/>
<evidence type="ECO:0000313" key="1">
    <source>
        <dbReference type="EMBL" id="KFB35778.1"/>
    </source>
</evidence>
<keyword evidence="1" id="KW-0808">Transferase</keyword>
<protein>
    <submittedName>
        <fullName evidence="1 2">Sugar transferase</fullName>
    </submittedName>
</protein>
<organism evidence="1">
    <name type="scientific">Anopheles sinensis</name>
    <name type="common">Mosquito</name>
    <dbReference type="NCBI Taxonomy" id="74873"/>
    <lineage>
        <taxon>Eukaryota</taxon>
        <taxon>Metazoa</taxon>
        <taxon>Ecdysozoa</taxon>
        <taxon>Arthropoda</taxon>
        <taxon>Hexapoda</taxon>
        <taxon>Insecta</taxon>
        <taxon>Pterygota</taxon>
        <taxon>Neoptera</taxon>
        <taxon>Endopterygota</taxon>
        <taxon>Diptera</taxon>
        <taxon>Nematocera</taxon>
        <taxon>Culicoidea</taxon>
        <taxon>Culicidae</taxon>
        <taxon>Anophelinae</taxon>
        <taxon>Anopheles</taxon>
    </lineage>
</organism>
<dbReference type="EMBL" id="ATLV01010848">
    <property type="status" value="NOT_ANNOTATED_CDS"/>
    <property type="molecule type" value="Genomic_DNA"/>
</dbReference>
<evidence type="ECO:0000313" key="2">
    <source>
        <dbReference type="EnsemblMetazoa" id="ASIC002683-PA"/>
    </source>
</evidence>